<keyword evidence="2" id="KW-1185">Reference proteome</keyword>
<name>M5UMW5_9BACT</name>
<reference evidence="1 2" key="1">
    <citation type="journal article" date="2013" name="Mar. Genomics">
        <title>Expression of sulfatases in Rhodopirellula baltica and the diversity of sulfatases in the genus Rhodopirellula.</title>
        <authorList>
            <person name="Wegner C.E."/>
            <person name="Richter-Heitmann T."/>
            <person name="Klindworth A."/>
            <person name="Klockow C."/>
            <person name="Richter M."/>
            <person name="Achstetter T."/>
            <person name="Glockner F.O."/>
            <person name="Harder J."/>
        </authorList>
    </citation>
    <scope>NUCLEOTIDE SEQUENCE [LARGE SCALE GENOMIC DNA]</scope>
    <source>
        <strain evidence="1 2">SM41</strain>
    </source>
</reference>
<dbReference type="PATRIC" id="fig|1263870.3.peg.1290"/>
<proteinExistence type="predicted"/>
<dbReference type="Proteomes" id="UP000011885">
    <property type="component" value="Unassembled WGS sequence"/>
</dbReference>
<organism evidence="1 2">
    <name type="scientific">Rhodopirellula sallentina SM41</name>
    <dbReference type="NCBI Taxonomy" id="1263870"/>
    <lineage>
        <taxon>Bacteria</taxon>
        <taxon>Pseudomonadati</taxon>
        <taxon>Planctomycetota</taxon>
        <taxon>Planctomycetia</taxon>
        <taxon>Pirellulales</taxon>
        <taxon>Pirellulaceae</taxon>
        <taxon>Rhodopirellula</taxon>
    </lineage>
</organism>
<dbReference type="AlphaFoldDB" id="M5UMW5"/>
<evidence type="ECO:0000313" key="1">
    <source>
        <dbReference type="EMBL" id="EMI57353.1"/>
    </source>
</evidence>
<evidence type="ECO:0000313" key="2">
    <source>
        <dbReference type="Proteomes" id="UP000011885"/>
    </source>
</evidence>
<gene>
    <name evidence="1" type="ORF">RSSM_01194</name>
</gene>
<accession>M5UMW5</accession>
<dbReference type="EMBL" id="ANOH01000095">
    <property type="protein sequence ID" value="EMI57353.1"/>
    <property type="molecule type" value="Genomic_DNA"/>
</dbReference>
<sequence>MNADGCNPNWMRRRTFSLCAKWRRIFREEGKTLRESRSCALGYEEVFL</sequence>
<protein>
    <submittedName>
        <fullName evidence="1">Uncharacterized protein</fullName>
    </submittedName>
</protein>
<comment type="caution">
    <text evidence="1">The sequence shown here is derived from an EMBL/GenBank/DDBJ whole genome shotgun (WGS) entry which is preliminary data.</text>
</comment>